<dbReference type="Ensembl" id="ENSHHUT00000057039.1">
    <property type="protein sequence ID" value="ENSHHUP00000055122.1"/>
    <property type="gene ID" value="ENSHHUG00000033010.1"/>
</dbReference>
<proteinExistence type="predicted"/>
<reference evidence="3" key="1">
    <citation type="submission" date="2018-06" db="EMBL/GenBank/DDBJ databases">
        <title>Genome assembly of Danube salmon.</title>
        <authorList>
            <person name="Macqueen D.J."/>
            <person name="Gundappa M.K."/>
        </authorList>
    </citation>
    <scope>NUCLEOTIDE SEQUENCE [LARGE SCALE GENOMIC DNA]</scope>
</reference>
<dbReference type="Proteomes" id="UP000314982">
    <property type="component" value="Unassembled WGS sequence"/>
</dbReference>
<organism evidence="2 3">
    <name type="scientific">Hucho hucho</name>
    <name type="common">huchen</name>
    <dbReference type="NCBI Taxonomy" id="62062"/>
    <lineage>
        <taxon>Eukaryota</taxon>
        <taxon>Metazoa</taxon>
        <taxon>Chordata</taxon>
        <taxon>Craniata</taxon>
        <taxon>Vertebrata</taxon>
        <taxon>Euteleostomi</taxon>
        <taxon>Actinopterygii</taxon>
        <taxon>Neopterygii</taxon>
        <taxon>Teleostei</taxon>
        <taxon>Protacanthopterygii</taxon>
        <taxon>Salmoniformes</taxon>
        <taxon>Salmonidae</taxon>
        <taxon>Salmoninae</taxon>
        <taxon>Hucho</taxon>
    </lineage>
</organism>
<sequence>MATTTDQPTTTTTTAPTTTTTTAPTTTTVAPTTTLTIPTTTKGTTPVPTTTEPTPTSPEGENLPCNITEKTWVKTVLSMQLWRNRLDIMMRQNLSKGLTHALQRAFNDTNVYVQVERDLCSPHNVTLGYYVASGKTVYIASVVVETMNAYGFDKVLADIRQHSPLVKAVLVPVAPWASSLSVHLQLKTGKAQ</sequence>
<dbReference type="AlphaFoldDB" id="A0A4W5NVM2"/>
<dbReference type="PANTHER" id="PTHR21590">
    <property type="entry name" value="SEA DOMAIN-CONTAINING PROTEIN"/>
    <property type="match status" value="1"/>
</dbReference>
<evidence type="ECO:0000313" key="3">
    <source>
        <dbReference type="Proteomes" id="UP000314982"/>
    </source>
</evidence>
<reference evidence="2" key="3">
    <citation type="submission" date="2025-09" db="UniProtKB">
        <authorList>
            <consortium name="Ensembl"/>
        </authorList>
    </citation>
    <scope>IDENTIFICATION</scope>
</reference>
<dbReference type="PANTHER" id="PTHR21590:SF3">
    <property type="entry name" value="UPF0606 PROTEIN KIAA1549L"/>
    <property type="match status" value="1"/>
</dbReference>
<dbReference type="GeneTree" id="ENSGT00530000063472"/>
<name>A0A4W5NVM2_9TELE</name>
<feature type="compositionally biased region" description="Low complexity" evidence="1">
    <location>
        <begin position="1"/>
        <end position="58"/>
    </location>
</feature>
<reference evidence="2" key="2">
    <citation type="submission" date="2025-08" db="UniProtKB">
        <authorList>
            <consortium name="Ensembl"/>
        </authorList>
    </citation>
    <scope>IDENTIFICATION</scope>
</reference>
<protein>
    <submittedName>
        <fullName evidence="2">Uncharacterized protein</fullName>
    </submittedName>
</protein>
<evidence type="ECO:0000313" key="2">
    <source>
        <dbReference type="Ensembl" id="ENSHHUP00000055122.1"/>
    </source>
</evidence>
<accession>A0A4W5NVM2</accession>
<keyword evidence="3" id="KW-1185">Reference proteome</keyword>
<feature type="region of interest" description="Disordered" evidence="1">
    <location>
        <begin position="1"/>
        <end position="64"/>
    </location>
</feature>
<evidence type="ECO:0000256" key="1">
    <source>
        <dbReference type="SAM" id="MobiDB-lite"/>
    </source>
</evidence>
<dbReference type="STRING" id="62062.ENSHHUP00000055122"/>